<keyword evidence="1" id="KW-0521">NADP</keyword>
<dbReference type="Proteomes" id="UP001630127">
    <property type="component" value="Unassembled WGS sequence"/>
</dbReference>
<evidence type="ECO:0000256" key="1">
    <source>
        <dbReference type="ARBA" id="ARBA00022857"/>
    </source>
</evidence>
<keyword evidence="2" id="KW-0560">Oxidoreductase</keyword>
<dbReference type="Gene3D" id="3.90.180.10">
    <property type="entry name" value="Medium-chain alcohol dehydrogenases, catalytic domain"/>
    <property type="match status" value="1"/>
</dbReference>
<dbReference type="SUPFAM" id="SSF50129">
    <property type="entry name" value="GroES-like"/>
    <property type="match status" value="1"/>
</dbReference>
<evidence type="ECO:0000313" key="4">
    <source>
        <dbReference type="EMBL" id="KAL3505117.1"/>
    </source>
</evidence>
<feature type="domain" description="Alcohol dehydrogenase-like N-terminal" evidence="3">
    <location>
        <begin position="35"/>
        <end position="118"/>
    </location>
</feature>
<dbReference type="PANTHER" id="PTHR48106:SF8">
    <property type="entry name" value="OS02G0805600 PROTEIN"/>
    <property type="match status" value="1"/>
</dbReference>
<dbReference type="AlphaFoldDB" id="A0ABD2YFG2"/>
<evidence type="ECO:0000256" key="2">
    <source>
        <dbReference type="ARBA" id="ARBA00023002"/>
    </source>
</evidence>
<protein>
    <recommendedName>
        <fullName evidence="3">Alcohol dehydrogenase-like N-terminal domain-containing protein</fullName>
    </recommendedName>
</protein>
<keyword evidence="5" id="KW-1185">Reference proteome</keyword>
<gene>
    <name evidence="4" type="ORF">ACH5RR_034958</name>
</gene>
<evidence type="ECO:0000313" key="5">
    <source>
        <dbReference type="Proteomes" id="UP001630127"/>
    </source>
</evidence>
<dbReference type="InterPro" id="IPR011032">
    <property type="entry name" value="GroES-like_sf"/>
</dbReference>
<accession>A0ABD2YFG2</accession>
<dbReference type="EMBL" id="JBJUIK010000014">
    <property type="protein sequence ID" value="KAL3505117.1"/>
    <property type="molecule type" value="Genomic_DNA"/>
</dbReference>
<reference evidence="4 5" key="1">
    <citation type="submission" date="2024-11" db="EMBL/GenBank/DDBJ databases">
        <title>A near-complete genome assembly of Cinchona calisaya.</title>
        <authorList>
            <person name="Lian D.C."/>
            <person name="Zhao X.W."/>
            <person name="Wei L."/>
        </authorList>
    </citation>
    <scope>NUCLEOTIDE SEQUENCE [LARGE SCALE GENOMIC DNA]</scope>
    <source>
        <tissue evidence="4">Nenye</tissue>
    </source>
</reference>
<dbReference type="PANTHER" id="PTHR48106">
    <property type="entry name" value="QUINONE OXIDOREDUCTASE PIG3-RELATED"/>
    <property type="match status" value="1"/>
</dbReference>
<name>A0ABD2YFG2_9GENT</name>
<dbReference type="Pfam" id="PF08240">
    <property type="entry name" value="ADH_N"/>
    <property type="match status" value="1"/>
</dbReference>
<comment type="caution">
    <text evidence="4">The sequence shown here is derived from an EMBL/GenBank/DDBJ whole genome shotgun (WGS) entry which is preliminary data.</text>
</comment>
<dbReference type="InterPro" id="IPR013154">
    <property type="entry name" value="ADH-like_N"/>
</dbReference>
<proteinExistence type="predicted"/>
<sequence length="161" mass="17624">MELESCFEQMEVVVIGRAGGPIALKRLWVPYPEIGDDEVLVDVSYIGVNRIDIEQRLMGLRMPNGDHNCPGVEISGRIAALGNNVVGWKQNQEVCVVLNGGGYAEKVAVSSRLLLPVPFCHSLSEAACLPMAACTVWRAFFLGNLDKGKRILVIMTFMSCK</sequence>
<dbReference type="Gene3D" id="3.40.50.720">
    <property type="entry name" value="NAD(P)-binding Rossmann-like Domain"/>
    <property type="match status" value="1"/>
</dbReference>
<evidence type="ECO:0000259" key="3">
    <source>
        <dbReference type="Pfam" id="PF08240"/>
    </source>
</evidence>
<dbReference type="GO" id="GO:0016491">
    <property type="term" value="F:oxidoreductase activity"/>
    <property type="evidence" value="ECO:0007669"/>
    <property type="project" value="UniProtKB-KW"/>
</dbReference>
<organism evidence="4 5">
    <name type="scientific">Cinchona calisaya</name>
    <dbReference type="NCBI Taxonomy" id="153742"/>
    <lineage>
        <taxon>Eukaryota</taxon>
        <taxon>Viridiplantae</taxon>
        <taxon>Streptophyta</taxon>
        <taxon>Embryophyta</taxon>
        <taxon>Tracheophyta</taxon>
        <taxon>Spermatophyta</taxon>
        <taxon>Magnoliopsida</taxon>
        <taxon>eudicotyledons</taxon>
        <taxon>Gunneridae</taxon>
        <taxon>Pentapetalae</taxon>
        <taxon>asterids</taxon>
        <taxon>lamiids</taxon>
        <taxon>Gentianales</taxon>
        <taxon>Rubiaceae</taxon>
        <taxon>Cinchonoideae</taxon>
        <taxon>Cinchoneae</taxon>
        <taxon>Cinchona</taxon>
    </lineage>
</organism>